<evidence type="ECO:0000313" key="2">
    <source>
        <dbReference type="EMBL" id="MFC4257810.1"/>
    </source>
</evidence>
<evidence type="ECO:0000313" key="3">
    <source>
        <dbReference type="Proteomes" id="UP001595798"/>
    </source>
</evidence>
<feature type="transmembrane region" description="Helical" evidence="1">
    <location>
        <begin position="82"/>
        <end position="99"/>
    </location>
</feature>
<dbReference type="PIRSF" id="PIRSF011443">
    <property type="entry name" value="YgjV"/>
    <property type="match status" value="1"/>
</dbReference>
<feature type="transmembrane region" description="Helical" evidence="1">
    <location>
        <begin position="144"/>
        <end position="165"/>
    </location>
</feature>
<reference evidence="3" key="1">
    <citation type="journal article" date="2019" name="Int. J. Syst. Evol. Microbiol.">
        <title>The Global Catalogue of Microorganisms (GCM) 10K type strain sequencing project: providing services to taxonomists for standard genome sequencing and annotation.</title>
        <authorList>
            <consortium name="The Broad Institute Genomics Platform"/>
            <consortium name="The Broad Institute Genome Sequencing Center for Infectious Disease"/>
            <person name="Wu L."/>
            <person name="Ma J."/>
        </authorList>
    </citation>
    <scope>NUCLEOTIDE SEQUENCE [LARGE SCALE GENOMIC DNA]</scope>
    <source>
        <strain evidence="3">CECT 7297</strain>
    </source>
</reference>
<dbReference type="RefSeq" id="WP_379885068.1">
    <property type="nucleotide sequence ID" value="NZ_JBHSDI010000001.1"/>
</dbReference>
<protein>
    <submittedName>
        <fullName evidence="2">YgjV family protein</fullName>
    </submittedName>
</protein>
<name>A0ABV8QBV3_9GAMM</name>
<keyword evidence="3" id="KW-1185">Reference proteome</keyword>
<comment type="caution">
    <text evidence="2">The sequence shown here is derived from an EMBL/GenBank/DDBJ whole genome shotgun (WGS) entry which is preliminary data.</text>
</comment>
<feature type="transmembrane region" description="Helical" evidence="1">
    <location>
        <begin position="106"/>
        <end position="124"/>
    </location>
</feature>
<evidence type="ECO:0000256" key="1">
    <source>
        <dbReference type="SAM" id="Phobius"/>
    </source>
</evidence>
<feature type="transmembrane region" description="Helical" evidence="1">
    <location>
        <begin position="12"/>
        <end position="30"/>
    </location>
</feature>
<dbReference type="Pfam" id="PF10688">
    <property type="entry name" value="Imp-YgjV"/>
    <property type="match status" value="1"/>
</dbReference>
<gene>
    <name evidence="2" type="ORF">ACFOZ5_02055</name>
</gene>
<dbReference type="EMBL" id="JBHSDI010000001">
    <property type="protein sequence ID" value="MFC4257810.1"/>
    <property type="molecule type" value="Genomic_DNA"/>
</dbReference>
<feature type="transmembrane region" description="Helical" evidence="1">
    <location>
        <begin position="37"/>
        <end position="70"/>
    </location>
</feature>
<dbReference type="Proteomes" id="UP001595798">
    <property type="component" value="Unassembled WGS sequence"/>
</dbReference>
<keyword evidence="1" id="KW-0472">Membrane</keyword>
<proteinExistence type="predicted"/>
<dbReference type="InterPro" id="IPR019629">
    <property type="entry name" value="Uncharacterised_HI1736/YgjV"/>
</dbReference>
<keyword evidence="1" id="KW-0812">Transmembrane</keyword>
<sequence length="193" mass="20685">MPGLDNLSTSVLAGQFFGLVALAICLVAFASKNDDRLLVLLISANVAFALQFAFFSSWTAAALTVLVIARIVLARHYVGSQWVMWAVLVANLVAAALTWRDWVDIFPLTAATLGTIAMFLLRGIPMRIMLGLAALSWMLNNLLIGSIGGTLAEGMVFVTNVITIVRMARAKKRYPGVPVDEAGPVDTSAPPPR</sequence>
<keyword evidence="1" id="KW-1133">Transmembrane helix</keyword>
<organism evidence="2 3">
    <name type="scientific">Marinobacter lacisalsi</name>
    <dbReference type="NCBI Taxonomy" id="475979"/>
    <lineage>
        <taxon>Bacteria</taxon>
        <taxon>Pseudomonadati</taxon>
        <taxon>Pseudomonadota</taxon>
        <taxon>Gammaproteobacteria</taxon>
        <taxon>Pseudomonadales</taxon>
        <taxon>Marinobacteraceae</taxon>
        <taxon>Marinobacter</taxon>
    </lineage>
</organism>
<dbReference type="InterPro" id="IPR026267">
    <property type="entry name" value="YgjV"/>
</dbReference>
<accession>A0ABV8QBV3</accession>